<comment type="caution">
    <text evidence="3">The sequence shown here is derived from an EMBL/GenBank/DDBJ whole genome shotgun (WGS) entry which is preliminary data.</text>
</comment>
<evidence type="ECO:0000259" key="2">
    <source>
        <dbReference type="Pfam" id="PF12172"/>
    </source>
</evidence>
<dbReference type="Gene3D" id="2.40.50.140">
    <property type="entry name" value="Nucleic acid-binding proteins"/>
    <property type="match status" value="1"/>
</dbReference>
<gene>
    <name evidence="3" type="ORF">ENM11_05780</name>
</gene>
<dbReference type="InterPro" id="IPR002878">
    <property type="entry name" value="ChsH2_C"/>
</dbReference>
<sequence>MSIESFYEYPAGVALSNFLNGLKQGKILASRCSQCRKSTIPPRAFCTHCLKPITEYHEAEPVGEVVSYTVSHVSVSGDRGGQPTAWVFVRFEGVDGGLMHRLDPSVKPSAGIRVRPVFNEKRIGNILDIRWFTAAD</sequence>
<dbReference type="AlphaFoldDB" id="A0A7C5L7P7"/>
<organism evidence="3">
    <name type="scientific">Caldiarchaeum subterraneum</name>
    <dbReference type="NCBI Taxonomy" id="311458"/>
    <lineage>
        <taxon>Archaea</taxon>
        <taxon>Nitrososphaerota</taxon>
        <taxon>Candidatus Caldarchaeales</taxon>
        <taxon>Candidatus Caldarchaeaceae</taxon>
        <taxon>Candidatus Caldarchaeum</taxon>
    </lineage>
</organism>
<dbReference type="PANTHER" id="PTHR34075:SF4">
    <property type="entry name" value="DUF35 DOMAIN-CONTAINING PROTEIN"/>
    <property type="match status" value="1"/>
</dbReference>
<name>A0A7C5L7P7_CALS0</name>
<protein>
    <submittedName>
        <fullName evidence="3">Zn-ribbon domain-containing OB-fold protein</fullName>
    </submittedName>
</protein>
<dbReference type="SUPFAM" id="SSF50249">
    <property type="entry name" value="Nucleic acid-binding proteins"/>
    <property type="match status" value="1"/>
</dbReference>
<reference evidence="3" key="1">
    <citation type="journal article" date="2020" name="mSystems">
        <title>Genome- and Community-Level Interaction Insights into Carbon Utilization and Element Cycling Functions of Hydrothermarchaeota in Hydrothermal Sediment.</title>
        <authorList>
            <person name="Zhou Z."/>
            <person name="Liu Y."/>
            <person name="Xu W."/>
            <person name="Pan J."/>
            <person name="Luo Z.H."/>
            <person name="Li M."/>
        </authorList>
    </citation>
    <scope>NUCLEOTIDE SEQUENCE [LARGE SCALE GENOMIC DNA]</scope>
    <source>
        <strain evidence="3">SpSt-1056</strain>
    </source>
</reference>
<dbReference type="Pfam" id="PF12172">
    <property type="entry name" value="zf-ChsH2"/>
    <property type="match status" value="1"/>
</dbReference>
<dbReference type="EMBL" id="DRWN01000047">
    <property type="protein sequence ID" value="HHK68645.1"/>
    <property type="molecule type" value="Genomic_DNA"/>
</dbReference>
<dbReference type="InterPro" id="IPR022002">
    <property type="entry name" value="ChsH2_Znr"/>
</dbReference>
<dbReference type="Gene3D" id="6.10.30.10">
    <property type="match status" value="1"/>
</dbReference>
<feature type="domain" description="ChsH2 rubredoxin-like zinc ribbon" evidence="2">
    <location>
        <begin position="20"/>
        <end position="50"/>
    </location>
</feature>
<accession>A0A7C5L7P7</accession>
<proteinExistence type="predicted"/>
<feature type="domain" description="ChsH2 C-terminal OB-fold" evidence="1">
    <location>
        <begin position="57"/>
        <end position="118"/>
    </location>
</feature>
<evidence type="ECO:0000313" key="3">
    <source>
        <dbReference type="EMBL" id="HHK68645.1"/>
    </source>
</evidence>
<dbReference type="Pfam" id="PF01796">
    <property type="entry name" value="OB_ChsH2_C"/>
    <property type="match status" value="1"/>
</dbReference>
<dbReference type="InterPro" id="IPR012340">
    <property type="entry name" value="NA-bd_OB-fold"/>
</dbReference>
<dbReference type="PANTHER" id="PTHR34075">
    <property type="entry name" value="BLR3430 PROTEIN"/>
    <property type="match status" value="1"/>
</dbReference>
<evidence type="ECO:0000259" key="1">
    <source>
        <dbReference type="Pfam" id="PF01796"/>
    </source>
</evidence>
<dbReference type="InterPro" id="IPR052513">
    <property type="entry name" value="Thioester_dehydratase-like"/>
</dbReference>